<keyword evidence="1" id="KW-0547">Nucleotide-binding</keyword>
<dbReference type="PANTHER" id="PTHR20953:SF3">
    <property type="entry name" value="P-LOOP CONTAINING NUCLEOSIDE TRIPHOSPHATE HYDROLASES SUPERFAMILY PROTEIN"/>
    <property type="match status" value="1"/>
</dbReference>
<dbReference type="Pfam" id="PF01424">
    <property type="entry name" value="R3H"/>
    <property type="match status" value="1"/>
</dbReference>
<keyword evidence="2" id="KW-0067">ATP-binding</keyword>
<dbReference type="InterPro" id="IPR027417">
    <property type="entry name" value="P-loop_NTPase"/>
</dbReference>
<dbReference type="SMART" id="SM00393">
    <property type="entry name" value="R3H"/>
    <property type="match status" value="1"/>
</dbReference>
<evidence type="ECO:0000313" key="6">
    <source>
        <dbReference type="Proteomes" id="UP000537825"/>
    </source>
</evidence>
<dbReference type="RefSeq" id="WP_139922097.1">
    <property type="nucleotide sequence ID" value="NZ_CBCSLE010000213.1"/>
</dbReference>
<dbReference type="Pfam" id="PF19568">
    <property type="entry name" value="Spore_III_AA"/>
    <property type="match status" value="1"/>
</dbReference>
<evidence type="ECO:0000256" key="2">
    <source>
        <dbReference type="ARBA" id="ARBA00022840"/>
    </source>
</evidence>
<dbReference type="GO" id="GO:0003676">
    <property type="term" value="F:nucleic acid binding"/>
    <property type="evidence" value="ECO:0007669"/>
    <property type="project" value="UniProtKB-UniRule"/>
</dbReference>
<accession>A0A7X4YI27</accession>
<dbReference type="InterPro" id="IPR058670">
    <property type="entry name" value="PTPase_dom"/>
</dbReference>
<name>A0A7X4YI27_9BACT</name>
<dbReference type="PROSITE" id="PS51061">
    <property type="entry name" value="R3H"/>
    <property type="match status" value="1"/>
</dbReference>
<feature type="region of interest" description="Disordered" evidence="3">
    <location>
        <begin position="517"/>
        <end position="569"/>
    </location>
</feature>
<dbReference type="SMART" id="SM00382">
    <property type="entry name" value="AAA"/>
    <property type="match status" value="1"/>
</dbReference>
<proteinExistence type="predicted"/>
<dbReference type="InterPro" id="IPR045735">
    <property type="entry name" value="Spore_III_AA_AAA+_ATPase"/>
</dbReference>
<comment type="caution">
    <text evidence="5">The sequence shown here is derived from an EMBL/GenBank/DDBJ whole genome shotgun (WGS) entry which is preliminary data.</text>
</comment>
<evidence type="ECO:0000313" key="5">
    <source>
        <dbReference type="EMBL" id="NBC45804.1"/>
    </source>
</evidence>
<protein>
    <submittedName>
        <fullName evidence="5">AAA family ATPase</fullName>
    </submittedName>
</protein>
<dbReference type="Gene3D" id="3.40.50.300">
    <property type="entry name" value="P-loop containing nucleotide triphosphate hydrolases"/>
    <property type="match status" value="1"/>
</dbReference>
<evidence type="ECO:0000256" key="1">
    <source>
        <dbReference type="ARBA" id="ARBA00022741"/>
    </source>
</evidence>
<feature type="region of interest" description="Disordered" evidence="3">
    <location>
        <begin position="338"/>
        <end position="360"/>
    </location>
</feature>
<feature type="compositionally biased region" description="Acidic residues" evidence="3">
    <location>
        <begin position="521"/>
        <end position="554"/>
    </location>
</feature>
<dbReference type="CDD" id="cd00009">
    <property type="entry name" value="AAA"/>
    <property type="match status" value="1"/>
</dbReference>
<gene>
    <name evidence="5" type="ORF">GTZ93_39030</name>
</gene>
<dbReference type="InterPro" id="IPR001374">
    <property type="entry name" value="R3H_dom"/>
</dbReference>
<keyword evidence="6" id="KW-1185">Reference proteome</keyword>
<dbReference type="PANTHER" id="PTHR20953">
    <property type="entry name" value="KINASE-RELATED"/>
    <property type="match status" value="1"/>
</dbReference>
<organism evidence="5 6">
    <name type="scientific">Corallococcus exiguus</name>
    <dbReference type="NCBI Taxonomy" id="83462"/>
    <lineage>
        <taxon>Bacteria</taxon>
        <taxon>Pseudomonadati</taxon>
        <taxon>Myxococcota</taxon>
        <taxon>Myxococcia</taxon>
        <taxon>Myxococcales</taxon>
        <taxon>Cystobacterineae</taxon>
        <taxon>Myxococcaceae</taxon>
        <taxon>Corallococcus</taxon>
    </lineage>
</organism>
<dbReference type="InterPro" id="IPR003593">
    <property type="entry name" value="AAA+_ATPase"/>
</dbReference>
<sequence>MASGTPANNDFALLVAVLPPSLQEAVRQLPEAELLEVVMDLGRPPEARLVHGVARLSEAPVDQEALQAVLAHVGEVGGDNRAGIERTLHRVSAIRNRQGRVVGLTLRVGRAIQGTIDMLRDLVESGRNLLLLGRPGVGKTTKLREVARVLADALGKRVMVVDTSNEIGGDGDIPHPGIGGARRMQVSRPDRQHDVMIEAVENHMPEAIVVDEIGTAAEAAAARTIAERGVQLVATAHGNTLENLVLNPTLSDLVGGVQTVTLSDDEARRRGTQKTVTERKSTPTFDIVVEMVNRDEVRVHRDTGGAVDRLLAGVEVGGEKRRQQDGAVHVEAAPQVVEATPPGGRVPKGTPALGAPRPGPTRIAAHAVSRELLERVLRDLPVEAVVVGRPENAEVVLTLRSRANSPRLRRAAERVGARVLAIKRNSATEIRRALRTEFHLLEGVDPADVNAAVADAEEAIQRVLAEGISLPLAPRPSRLRKLQHTLVVKNHLEAVSVGSEPLRHLVLYPLGTVLTEASDTAPEDVDAPEPDDDLEDDDSLAADEETGDDEDSDPEASPADEGISEPPRT</sequence>
<evidence type="ECO:0000256" key="3">
    <source>
        <dbReference type="SAM" id="MobiDB-lite"/>
    </source>
</evidence>
<dbReference type="Pfam" id="PF25516">
    <property type="entry name" value="PTPase"/>
    <property type="match status" value="1"/>
</dbReference>
<dbReference type="SUPFAM" id="SSF52540">
    <property type="entry name" value="P-loop containing nucleoside triphosphate hydrolases"/>
    <property type="match status" value="1"/>
</dbReference>
<dbReference type="AlphaFoldDB" id="A0A7X4YI27"/>
<dbReference type="Proteomes" id="UP000537825">
    <property type="component" value="Unassembled WGS sequence"/>
</dbReference>
<evidence type="ECO:0000259" key="4">
    <source>
        <dbReference type="PROSITE" id="PS51061"/>
    </source>
</evidence>
<dbReference type="EMBL" id="JAAAPK010000015">
    <property type="protein sequence ID" value="NBC45804.1"/>
    <property type="molecule type" value="Genomic_DNA"/>
</dbReference>
<dbReference type="GO" id="GO:0005524">
    <property type="term" value="F:ATP binding"/>
    <property type="evidence" value="ECO:0007669"/>
    <property type="project" value="UniProtKB-KW"/>
</dbReference>
<reference evidence="5 6" key="1">
    <citation type="submission" date="2020-01" db="EMBL/GenBank/DDBJ databases">
        <title>The draft genome sequence of Corallococcus exiguus DSM 14696.</title>
        <authorList>
            <person name="Zhang X."/>
            <person name="Zhu H."/>
        </authorList>
    </citation>
    <scope>NUCLEOTIDE SEQUENCE [LARGE SCALE GENOMIC DNA]</scope>
    <source>
        <strain evidence="5 6">DSM 14696</strain>
    </source>
</reference>
<feature type="domain" description="R3H" evidence="4">
    <location>
        <begin position="446"/>
        <end position="511"/>
    </location>
</feature>